<organism evidence="1 2">
    <name type="scientific">Drosophila willistoni</name>
    <name type="common">Fruit fly</name>
    <dbReference type="NCBI Taxonomy" id="7260"/>
    <lineage>
        <taxon>Eukaryota</taxon>
        <taxon>Metazoa</taxon>
        <taxon>Ecdysozoa</taxon>
        <taxon>Arthropoda</taxon>
        <taxon>Hexapoda</taxon>
        <taxon>Insecta</taxon>
        <taxon>Pterygota</taxon>
        <taxon>Neoptera</taxon>
        <taxon>Endopterygota</taxon>
        <taxon>Diptera</taxon>
        <taxon>Brachycera</taxon>
        <taxon>Muscomorpha</taxon>
        <taxon>Ephydroidea</taxon>
        <taxon>Drosophilidae</taxon>
        <taxon>Drosophila</taxon>
        <taxon>Sophophora</taxon>
    </lineage>
</organism>
<keyword evidence="2" id="KW-1185">Reference proteome</keyword>
<name>B4N9J3_DROWI</name>
<dbReference type="HOGENOM" id="CLU_963998_0_0_1"/>
<accession>B4N9J3</accession>
<dbReference type="OMA" id="PWTMQTP"/>
<dbReference type="OrthoDB" id="8035009at2759"/>
<sequence>MNNNQSCLESSKKSSHTTLGSTFFEDLWPVLLDENKCRVESTAADYFIPTKKFNQLYWHTFLAKVGYPDYLMPHDLRCCKAAERQDASEEEAELAANEAAENMSNAAHGDYENCGSMAIRRVDKEITYLRDKAKRRDKLAYEFANRSYPWTMKKPKLGFELTPELRKCFKKPMELHILQDINIHNCQLMLIDAGSEICVDDFQRWIKFGPYVKMLVLVRCPRVERRLRLLNVFHTLLYEECAENSWHEELECSLQTGFEHAKKMKLLKDCSESFIFVFSQCRGFCTCDTYKIVRRS</sequence>
<dbReference type="Gene3D" id="3.40.1380.20">
    <property type="entry name" value="Pyruvate kinase, C-terminal domain"/>
    <property type="match status" value="1"/>
</dbReference>
<protein>
    <submittedName>
        <fullName evidence="1">Uncharacterized protein</fullName>
    </submittedName>
</protein>
<evidence type="ECO:0000313" key="2">
    <source>
        <dbReference type="Proteomes" id="UP000007798"/>
    </source>
</evidence>
<dbReference type="InParanoid" id="B4N9J3"/>
<dbReference type="EMBL" id="CH964232">
    <property type="protein sequence ID" value="EDW81669.1"/>
    <property type="molecule type" value="Genomic_DNA"/>
</dbReference>
<dbReference type="STRING" id="7260.B4N9J3"/>
<dbReference type="InterPro" id="IPR036918">
    <property type="entry name" value="Pyrv_Knase_C_sf"/>
</dbReference>
<gene>
    <name evidence="1" type="primary">Dwil\GK10895</name>
    <name evidence="1" type="ORF">Dwil_GK10895</name>
</gene>
<dbReference type="PhylomeDB" id="B4N9J3"/>
<proteinExistence type="predicted"/>
<dbReference type="AlphaFoldDB" id="B4N9J3"/>
<dbReference type="eggNOG" id="ENOG502T8M5">
    <property type="taxonomic scope" value="Eukaryota"/>
</dbReference>
<dbReference type="FunCoup" id="B4N9J3">
    <property type="interactions" value="13"/>
</dbReference>
<dbReference type="KEGG" id="dwi:6647385"/>
<evidence type="ECO:0000313" key="1">
    <source>
        <dbReference type="EMBL" id="EDW81669.1"/>
    </source>
</evidence>
<reference evidence="1 2" key="1">
    <citation type="journal article" date="2007" name="Nature">
        <title>Evolution of genes and genomes on the Drosophila phylogeny.</title>
        <authorList>
            <consortium name="Drosophila 12 Genomes Consortium"/>
            <person name="Clark A.G."/>
            <person name="Eisen M.B."/>
            <person name="Smith D.R."/>
            <person name="Bergman C.M."/>
            <person name="Oliver B."/>
            <person name="Markow T.A."/>
            <person name="Kaufman T.C."/>
            <person name="Kellis M."/>
            <person name="Gelbart W."/>
            <person name="Iyer V.N."/>
            <person name="Pollard D.A."/>
            <person name="Sackton T.B."/>
            <person name="Larracuente A.M."/>
            <person name="Singh N.D."/>
            <person name="Abad J.P."/>
            <person name="Abt D.N."/>
            <person name="Adryan B."/>
            <person name="Aguade M."/>
            <person name="Akashi H."/>
            <person name="Anderson W.W."/>
            <person name="Aquadro C.F."/>
            <person name="Ardell D.H."/>
            <person name="Arguello R."/>
            <person name="Artieri C.G."/>
            <person name="Barbash D.A."/>
            <person name="Barker D."/>
            <person name="Barsanti P."/>
            <person name="Batterham P."/>
            <person name="Batzoglou S."/>
            <person name="Begun D."/>
            <person name="Bhutkar A."/>
            <person name="Blanco E."/>
            <person name="Bosak S.A."/>
            <person name="Bradley R.K."/>
            <person name="Brand A.D."/>
            <person name="Brent M.R."/>
            <person name="Brooks A.N."/>
            <person name="Brown R.H."/>
            <person name="Butlin R.K."/>
            <person name="Caggese C."/>
            <person name="Calvi B.R."/>
            <person name="Bernardo de Carvalho A."/>
            <person name="Caspi A."/>
            <person name="Castrezana S."/>
            <person name="Celniker S.E."/>
            <person name="Chang J.L."/>
            <person name="Chapple C."/>
            <person name="Chatterji S."/>
            <person name="Chinwalla A."/>
            <person name="Civetta A."/>
            <person name="Clifton S.W."/>
            <person name="Comeron J.M."/>
            <person name="Costello J.C."/>
            <person name="Coyne J.A."/>
            <person name="Daub J."/>
            <person name="David R.G."/>
            <person name="Delcher A.L."/>
            <person name="Delehaunty K."/>
            <person name="Do C.B."/>
            <person name="Ebling H."/>
            <person name="Edwards K."/>
            <person name="Eickbush T."/>
            <person name="Evans J.D."/>
            <person name="Filipski A."/>
            <person name="Findeiss S."/>
            <person name="Freyhult E."/>
            <person name="Fulton L."/>
            <person name="Fulton R."/>
            <person name="Garcia A.C."/>
            <person name="Gardiner A."/>
            <person name="Garfield D.A."/>
            <person name="Garvin B.E."/>
            <person name="Gibson G."/>
            <person name="Gilbert D."/>
            <person name="Gnerre S."/>
            <person name="Godfrey J."/>
            <person name="Good R."/>
            <person name="Gotea V."/>
            <person name="Gravely B."/>
            <person name="Greenberg A.J."/>
            <person name="Griffiths-Jones S."/>
            <person name="Gross S."/>
            <person name="Guigo R."/>
            <person name="Gustafson E.A."/>
            <person name="Haerty W."/>
            <person name="Hahn M.W."/>
            <person name="Halligan D.L."/>
            <person name="Halpern A.L."/>
            <person name="Halter G.M."/>
            <person name="Han M.V."/>
            <person name="Heger A."/>
            <person name="Hillier L."/>
            <person name="Hinrichs A.S."/>
            <person name="Holmes I."/>
            <person name="Hoskins R.A."/>
            <person name="Hubisz M.J."/>
            <person name="Hultmark D."/>
            <person name="Huntley M.A."/>
            <person name="Jaffe D.B."/>
            <person name="Jagadeeshan S."/>
            <person name="Jeck W.R."/>
            <person name="Johnson J."/>
            <person name="Jones C.D."/>
            <person name="Jordan W.C."/>
            <person name="Karpen G.H."/>
            <person name="Kataoka E."/>
            <person name="Keightley P.D."/>
            <person name="Kheradpour P."/>
            <person name="Kirkness E.F."/>
            <person name="Koerich L.B."/>
            <person name="Kristiansen K."/>
            <person name="Kudrna D."/>
            <person name="Kulathinal R.J."/>
            <person name="Kumar S."/>
            <person name="Kwok R."/>
            <person name="Lander E."/>
            <person name="Langley C.H."/>
            <person name="Lapoint R."/>
            <person name="Lazzaro B.P."/>
            <person name="Lee S.J."/>
            <person name="Levesque L."/>
            <person name="Li R."/>
            <person name="Lin C.F."/>
            <person name="Lin M.F."/>
            <person name="Lindblad-Toh K."/>
            <person name="Llopart A."/>
            <person name="Long M."/>
            <person name="Low L."/>
            <person name="Lozovsky E."/>
            <person name="Lu J."/>
            <person name="Luo M."/>
            <person name="Machado C.A."/>
            <person name="Makalowski W."/>
            <person name="Marzo M."/>
            <person name="Matsuda M."/>
            <person name="Matzkin L."/>
            <person name="McAllister B."/>
            <person name="McBride C.S."/>
            <person name="McKernan B."/>
            <person name="McKernan K."/>
            <person name="Mendez-Lago M."/>
            <person name="Minx P."/>
            <person name="Mollenhauer M.U."/>
            <person name="Montooth K."/>
            <person name="Mount S.M."/>
            <person name="Mu X."/>
            <person name="Myers E."/>
            <person name="Negre B."/>
            <person name="Newfeld S."/>
            <person name="Nielsen R."/>
            <person name="Noor M.A."/>
            <person name="O'Grady P."/>
            <person name="Pachter L."/>
            <person name="Papaceit M."/>
            <person name="Parisi M.J."/>
            <person name="Parisi M."/>
            <person name="Parts L."/>
            <person name="Pedersen J.S."/>
            <person name="Pesole G."/>
            <person name="Phillippy A.M."/>
            <person name="Ponting C.P."/>
            <person name="Pop M."/>
            <person name="Porcelli D."/>
            <person name="Powell J.R."/>
            <person name="Prohaska S."/>
            <person name="Pruitt K."/>
            <person name="Puig M."/>
            <person name="Quesneville H."/>
            <person name="Ram K.R."/>
            <person name="Rand D."/>
            <person name="Rasmussen M.D."/>
            <person name="Reed L.K."/>
            <person name="Reenan R."/>
            <person name="Reily A."/>
            <person name="Remington K.A."/>
            <person name="Rieger T.T."/>
            <person name="Ritchie M.G."/>
            <person name="Robin C."/>
            <person name="Rogers Y.H."/>
            <person name="Rohde C."/>
            <person name="Rozas J."/>
            <person name="Rubenfield M.J."/>
            <person name="Ruiz A."/>
            <person name="Russo S."/>
            <person name="Salzberg S.L."/>
            <person name="Sanchez-Gracia A."/>
            <person name="Saranga D.J."/>
            <person name="Sato H."/>
            <person name="Schaeffer S.W."/>
            <person name="Schatz M.C."/>
            <person name="Schlenke T."/>
            <person name="Schwartz R."/>
            <person name="Segarra C."/>
            <person name="Singh R.S."/>
            <person name="Sirot L."/>
            <person name="Sirota M."/>
            <person name="Sisneros N.B."/>
            <person name="Smith C.D."/>
            <person name="Smith T.F."/>
            <person name="Spieth J."/>
            <person name="Stage D.E."/>
            <person name="Stark A."/>
            <person name="Stephan W."/>
            <person name="Strausberg R.L."/>
            <person name="Strempel S."/>
            <person name="Sturgill D."/>
            <person name="Sutton G."/>
            <person name="Sutton G.G."/>
            <person name="Tao W."/>
            <person name="Teichmann S."/>
            <person name="Tobari Y.N."/>
            <person name="Tomimura Y."/>
            <person name="Tsolas J.M."/>
            <person name="Valente V.L."/>
            <person name="Venter E."/>
            <person name="Venter J.C."/>
            <person name="Vicario S."/>
            <person name="Vieira F.G."/>
            <person name="Vilella A.J."/>
            <person name="Villasante A."/>
            <person name="Walenz B."/>
            <person name="Wang J."/>
            <person name="Wasserman M."/>
            <person name="Watts T."/>
            <person name="Wilson D."/>
            <person name="Wilson R.K."/>
            <person name="Wing R.A."/>
            <person name="Wolfner M.F."/>
            <person name="Wong A."/>
            <person name="Wong G.K."/>
            <person name="Wu C.I."/>
            <person name="Wu G."/>
            <person name="Yamamoto D."/>
            <person name="Yang H.P."/>
            <person name="Yang S.P."/>
            <person name="Yorke J.A."/>
            <person name="Yoshida K."/>
            <person name="Zdobnov E."/>
            <person name="Zhang P."/>
            <person name="Zhang Y."/>
            <person name="Zimin A.V."/>
            <person name="Baldwin J."/>
            <person name="Abdouelleil A."/>
            <person name="Abdulkadir J."/>
            <person name="Abebe A."/>
            <person name="Abera B."/>
            <person name="Abreu J."/>
            <person name="Acer S.C."/>
            <person name="Aftuck L."/>
            <person name="Alexander A."/>
            <person name="An P."/>
            <person name="Anderson E."/>
            <person name="Anderson S."/>
            <person name="Arachi H."/>
            <person name="Azer M."/>
            <person name="Bachantsang P."/>
            <person name="Barry A."/>
            <person name="Bayul T."/>
            <person name="Berlin A."/>
            <person name="Bessette D."/>
            <person name="Bloom T."/>
            <person name="Blye J."/>
            <person name="Boguslavskiy L."/>
            <person name="Bonnet C."/>
            <person name="Boukhgalter B."/>
            <person name="Bourzgui I."/>
            <person name="Brown A."/>
            <person name="Cahill P."/>
            <person name="Channer S."/>
            <person name="Cheshatsang Y."/>
            <person name="Chuda L."/>
            <person name="Citroen M."/>
            <person name="Collymore A."/>
            <person name="Cooke P."/>
            <person name="Costello M."/>
            <person name="D'Aco K."/>
            <person name="Daza R."/>
            <person name="De Haan G."/>
            <person name="DeGray S."/>
            <person name="DeMaso C."/>
            <person name="Dhargay N."/>
            <person name="Dooley K."/>
            <person name="Dooley E."/>
            <person name="Doricent M."/>
            <person name="Dorje P."/>
            <person name="Dorjee K."/>
            <person name="Dupes A."/>
            <person name="Elong R."/>
            <person name="Falk J."/>
            <person name="Farina A."/>
            <person name="Faro S."/>
            <person name="Ferguson D."/>
            <person name="Fisher S."/>
            <person name="Foley C.D."/>
            <person name="Franke A."/>
            <person name="Friedrich D."/>
            <person name="Gadbois L."/>
            <person name="Gearin G."/>
            <person name="Gearin C.R."/>
            <person name="Giannoukos G."/>
            <person name="Goode T."/>
            <person name="Graham J."/>
            <person name="Grandbois E."/>
            <person name="Grewal S."/>
            <person name="Gyaltsen K."/>
            <person name="Hafez N."/>
            <person name="Hagos B."/>
            <person name="Hall J."/>
            <person name="Henson C."/>
            <person name="Hollinger A."/>
            <person name="Honan T."/>
            <person name="Huard M.D."/>
            <person name="Hughes L."/>
            <person name="Hurhula B."/>
            <person name="Husby M.E."/>
            <person name="Kamat A."/>
            <person name="Kanga B."/>
            <person name="Kashin S."/>
            <person name="Khazanovich D."/>
            <person name="Kisner P."/>
            <person name="Lance K."/>
            <person name="Lara M."/>
            <person name="Lee W."/>
            <person name="Lennon N."/>
            <person name="Letendre F."/>
            <person name="LeVine R."/>
            <person name="Lipovsky A."/>
            <person name="Liu X."/>
            <person name="Liu J."/>
            <person name="Liu S."/>
            <person name="Lokyitsang T."/>
            <person name="Lokyitsang Y."/>
            <person name="Lubonja R."/>
            <person name="Lui A."/>
            <person name="MacDonald P."/>
            <person name="Magnisalis V."/>
            <person name="Maru K."/>
            <person name="Matthews C."/>
            <person name="McCusker W."/>
            <person name="McDonough S."/>
            <person name="Mehta T."/>
            <person name="Meldrim J."/>
            <person name="Meneus L."/>
            <person name="Mihai O."/>
            <person name="Mihalev A."/>
            <person name="Mihova T."/>
            <person name="Mittelman R."/>
            <person name="Mlenga V."/>
            <person name="Montmayeur A."/>
            <person name="Mulrain L."/>
            <person name="Navidi A."/>
            <person name="Naylor J."/>
            <person name="Negash T."/>
            <person name="Nguyen T."/>
            <person name="Nguyen N."/>
            <person name="Nicol R."/>
            <person name="Norbu C."/>
            <person name="Norbu N."/>
            <person name="Novod N."/>
            <person name="O'Neill B."/>
            <person name="Osman S."/>
            <person name="Markiewicz E."/>
            <person name="Oyono O.L."/>
            <person name="Patti C."/>
            <person name="Phunkhang P."/>
            <person name="Pierre F."/>
            <person name="Priest M."/>
            <person name="Raghuraman S."/>
            <person name="Rege F."/>
            <person name="Reyes R."/>
            <person name="Rise C."/>
            <person name="Rogov P."/>
            <person name="Ross K."/>
            <person name="Ryan E."/>
            <person name="Settipalli S."/>
            <person name="Shea T."/>
            <person name="Sherpa N."/>
            <person name="Shi L."/>
            <person name="Shih D."/>
            <person name="Sparrow T."/>
            <person name="Spaulding J."/>
            <person name="Stalker J."/>
            <person name="Stange-Thomann N."/>
            <person name="Stavropoulos S."/>
            <person name="Stone C."/>
            <person name="Strader C."/>
            <person name="Tesfaye S."/>
            <person name="Thomson T."/>
            <person name="Thoulutsang Y."/>
            <person name="Thoulutsang D."/>
            <person name="Topham K."/>
            <person name="Topping I."/>
            <person name="Tsamla T."/>
            <person name="Vassiliev H."/>
            <person name="Vo A."/>
            <person name="Wangchuk T."/>
            <person name="Wangdi T."/>
            <person name="Weiand M."/>
            <person name="Wilkinson J."/>
            <person name="Wilson A."/>
            <person name="Yadav S."/>
            <person name="Young G."/>
            <person name="Yu Q."/>
            <person name="Zembek L."/>
            <person name="Zhong D."/>
            <person name="Zimmer A."/>
            <person name="Zwirko Z."/>
            <person name="Jaffe D.B."/>
            <person name="Alvarez P."/>
            <person name="Brockman W."/>
            <person name="Butler J."/>
            <person name="Chin C."/>
            <person name="Gnerre S."/>
            <person name="Grabherr M."/>
            <person name="Kleber M."/>
            <person name="Mauceli E."/>
            <person name="MacCallum I."/>
        </authorList>
    </citation>
    <scope>NUCLEOTIDE SEQUENCE [LARGE SCALE GENOMIC DNA]</scope>
    <source>
        <strain evidence="2">Tucson 14030-0811.24</strain>
    </source>
</reference>
<dbReference type="Proteomes" id="UP000007798">
    <property type="component" value="Unassembled WGS sequence"/>
</dbReference>